<gene>
    <name evidence="2" type="ORF">ILEXP_LOCUS4780</name>
</gene>
<keyword evidence="1" id="KW-0812">Transmembrane</keyword>
<proteinExistence type="predicted"/>
<organism evidence="2 3">
    <name type="scientific">Ilex paraguariensis</name>
    <name type="common">yerba mate</name>
    <dbReference type="NCBI Taxonomy" id="185542"/>
    <lineage>
        <taxon>Eukaryota</taxon>
        <taxon>Viridiplantae</taxon>
        <taxon>Streptophyta</taxon>
        <taxon>Embryophyta</taxon>
        <taxon>Tracheophyta</taxon>
        <taxon>Spermatophyta</taxon>
        <taxon>Magnoliopsida</taxon>
        <taxon>eudicotyledons</taxon>
        <taxon>Gunneridae</taxon>
        <taxon>Pentapetalae</taxon>
        <taxon>asterids</taxon>
        <taxon>campanulids</taxon>
        <taxon>Aquifoliales</taxon>
        <taxon>Aquifoliaceae</taxon>
        <taxon>Ilex</taxon>
    </lineage>
</organism>
<name>A0ABC8QY90_9AQUA</name>
<protein>
    <submittedName>
        <fullName evidence="2">Uncharacterized protein</fullName>
    </submittedName>
</protein>
<accession>A0ABC8QY90</accession>
<dbReference type="Proteomes" id="UP001642360">
    <property type="component" value="Unassembled WGS sequence"/>
</dbReference>
<evidence type="ECO:0000313" key="3">
    <source>
        <dbReference type="Proteomes" id="UP001642360"/>
    </source>
</evidence>
<keyword evidence="1" id="KW-0472">Membrane</keyword>
<evidence type="ECO:0000313" key="2">
    <source>
        <dbReference type="EMBL" id="CAK9137735.1"/>
    </source>
</evidence>
<dbReference type="AlphaFoldDB" id="A0ABC8QY90"/>
<keyword evidence="1" id="KW-1133">Transmembrane helix</keyword>
<keyword evidence="3" id="KW-1185">Reference proteome</keyword>
<comment type="caution">
    <text evidence="2">The sequence shown here is derived from an EMBL/GenBank/DDBJ whole genome shotgun (WGS) entry which is preliminary data.</text>
</comment>
<dbReference type="EMBL" id="CAUOFW020000836">
    <property type="protein sequence ID" value="CAK9137735.1"/>
    <property type="molecule type" value="Genomic_DNA"/>
</dbReference>
<sequence length="110" mass="12672">MSTGWGFCSFFFQQFISIFKVNLLLIVIASNDYRHSSRAFSSGLSCNCNRSQRLQEIISRHDNEKIDTVKKTASQEVTMVYKLLKYTCNLAVITKHVWAKNNVSTIKSRK</sequence>
<feature type="transmembrane region" description="Helical" evidence="1">
    <location>
        <begin position="12"/>
        <end position="30"/>
    </location>
</feature>
<reference evidence="2 3" key="1">
    <citation type="submission" date="2024-02" db="EMBL/GenBank/DDBJ databases">
        <authorList>
            <person name="Vignale AGUSTIN F."/>
            <person name="Sosa J E."/>
            <person name="Modenutti C."/>
        </authorList>
    </citation>
    <scope>NUCLEOTIDE SEQUENCE [LARGE SCALE GENOMIC DNA]</scope>
</reference>
<evidence type="ECO:0000256" key="1">
    <source>
        <dbReference type="SAM" id="Phobius"/>
    </source>
</evidence>